<reference evidence="1" key="2">
    <citation type="journal article" date="2020" name="Nat. Commun.">
        <title>Large-scale genome sequencing of mycorrhizal fungi provides insights into the early evolution of symbiotic traits.</title>
        <authorList>
            <person name="Miyauchi S."/>
            <person name="Kiss E."/>
            <person name="Kuo A."/>
            <person name="Drula E."/>
            <person name="Kohler A."/>
            <person name="Sanchez-Garcia M."/>
            <person name="Morin E."/>
            <person name="Andreopoulos B."/>
            <person name="Barry K.W."/>
            <person name="Bonito G."/>
            <person name="Buee M."/>
            <person name="Carver A."/>
            <person name="Chen C."/>
            <person name="Cichocki N."/>
            <person name="Clum A."/>
            <person name="Culley D."/>
            <person name="Crous P.W."/>
            <person name="Fauchery L."/>
            <person name="Girlanda M."/>
            <person name="Hayes R.D."/>
            <person name="Keri Z."/>
            <person name="LaButti K."/>
            <person name="Lipzen A."/>
            <person name="Lombard V."/>
            <person name="Magnuson J."/>
            <person name="Maillard F."/>
            <person name="Murat C."/>
            <person name="Nolan M."/>
            <person name="Ohm R.A."/>
            <person name="Pangilinan J."/>
            <person name="Pereira M.F."/>
            <person name="Perotto S."/>
            <person name="Peter M."/>
            <person name="Pfister S."/>
            <person name="Riley R."/>
            <person name="Sitrit Y."/>
            <person name="Stielow J.B."/>
            <person name="Szollosi G."/>
            <person name="Zifcakova L."/>
            <person name="Stursova M."/>
            <person name="Spatafora J.W."/>
            <person name="Tedersoo L."/>
            <person name="Vaario L.M."/>
            <person name="Yamada A."/>
            <person name="Yan M."/>
            <person name="Wang P."/>
            <person name="Xu J."/>
            <person name="Bruns T."/>
            <person name="Baldrian P."/>
            <person name="Vilgalys R."/>
            <person name="Dunand C."/>
            <person name="Henrissat B."/>
            <person name="Grigoriev I.V."/>
            <person name="Hibbett D."/>
            <person name="Nagy L.G."/>
            <person name="Martin F.M."/>
        </authorList>
    </citation>
    <scope>NUCLEOTIDE SEQUENCE</scope>
    <source>
        <strain evidence="1">P2</strain>
    </source>
</reference>
<dbReference type="EMBL" id="MU118017">
    <property type="protein sequence ID" value="KAF9648260.1"/>
    <property type="molecule type" value="Genomic_DNA"/>
</dbReference>
<sequence length="642" mass="74090">MPLSKEGKRVIIFYLCICVVFMQAGLYAGRRSASPSSTSRTDSRWRLPSFTQSRAVLNEHPIPQLMAEAEGNFKQLLSRQSTTLKKAVAEYKRRYGRNPPKGFDQWWDFAQKHNVKIVDDYDALFEDLAPFWNMSGEELRTRVDVAGGLPNINIVQIRNGEPSIVNQRPGFNKDDVSVRTKGFTWMVKKFQHLVRRSTLHIVLSNPRNQLPDLDFPVNTMAEGRVLVPWEHQLYPNQTVQYTAETGVQPPSTLYTPDWRGTGDVWEAYRRTCPPTASARRLFNSLRAPSVNRSLSLLPGSSRLGDQFSFAIELHGNYSFCDNPWAHYLHGHFFSDWRTLPVLFPIFSPSKAPGYSDIRVPSHYYYGTSRRYTYGWDEVNLELKEVDHMETPWEQKSDKIFWRGATTGGGSSPPGFAPQYHRQRFVRMAGAKTKSKRNVIFADSPSSSRYHSAEVSMDVLNDEIMDVAFVKAVDFYNYPGGYEGYVADHRFGEGVFLGDHWRHKYLVDLDGMSYSGRFFAFLESDSAVIKSSVYREFYSDWLQPWLHYIPLSNSYQEIYNIHAFFSGATEATLRAANSTTLELPSQKRRPIDGDRRLRRIARAGKQWRRTIGRKEDMEAYMYRMCLEYARLWADDREAMGFSL</sequence>
<evidence type="ECO:0000313" key="1">
    <source>
        <dbReference type="EMBL" id="KAF9648260.1"/>
    </source>
</evidence>
<accession>A0ACB6ZEN0</accession>
<protein>
    <submittedName>
        <fullName evidence="1">Capsular associated protein</fullName>
    </submittedName>
</protein>
<organism evidence="1 2">
    <name type="scientific">Thelephora ganbajun</name>
    <name type="common">Ganba fungus</name>
    <dbReference type="NCBI Taxonomy" id="370292"/>
    <lineage>
        <taxon>Eukaryota</taxon>
        <taxon>Fungi</taxon>
        <taxon>Dikarya</taxon>
        <taxon>Basidiomycota</taxon>
        <taxon>Agaricomycotina</taxon>
        <taxon>Agaricomycetes</taxon>
        <taxon>Thelephorales</taxon>
        <taxon>Thelephoraceae</taxon>
        <taxon>Thelephora</taxon>
    </lineage>
</organism>
<proteinExistence type="predicted"/>
<comment type="caution">
    <text evidence="1">The sequence shown here is derived from an EMBL/GenBank/DDBJ whole genome shotgun (WGS) entry which is preliminary data.</text>
</comment>
<evidence type="ECO:0000313" key="2">
    <source>
        <dbReference type="Proteomes" id="UP000886501"/>
    </source>
</evidence>
<gene>
    <name evidence="1" type="ORF">BDM02DRAFT_3241025</name>
</gene>
<keyword evidence="2" id="KW-1185">Reference proteome</keyword>
<name>A0ACB6ZEN0_THEGA</name>
<dbReference type="Proteomes" id="UP000886501">
    <property type="component" value="Unassembled WGS sequence"/>
</dbReference>
<reference evidence="1" key="1">
    <citation type="submission" date="2019-10" db="EMBL/GenBank/DDBJ databases">
        <authorList>
            <consortium name="DOE Joint Genome Institute"/>
            <person name="Kuo A."/>
            <person name="Miyauchi S."/>
            <person name="Kiss E."/>
            <person name="Drula E."/>
            <person name="Kohler A."/>
            <person name="Sanchez-Garcia M."/>
            <person name="Andreopoulos B."/>
            <person name="Barry K.W."/>
            <person name="Bonito G."/>
            <person name="Buee M."/>
            <person name="Carver A."/>
            <person name="Chen C."/>
            <person name="Cichocki N."/>
            <person name="Clum A."/>
            <person name="Culley D."/>
            <person name="Crous P.W."/>
            <person name="Fauchery L."/>
            <person name="Girlanda M."/>
            <person name="Hayes R."/>
            <person name="Keri Z."/>
            <person name="Labutti K."/>
            <person name="Lipzen A."/>
            <person name="Lombard V."/>
            <person name="Magnuson J."/>
            <person name="Maillard F."/>
            <person name="Morin E."/>
            <person name="Murat C."/>
            <person name="Nolan M."/>
            <person name="Ohm R."/>
            <person name="Pangilinan J."/>
            <person name="Pereira M."/>
            <person name="Perotto S."/>
            <person name="Peter M."/>
            <person name="Riley R."/>
            <person name="Sitrit Y."/>
            <person name="Stielow B."/>
            <person name="Szollosi G."/>
            <person name="Zifcakova L."/>
            <person name="Stursova M."/>
            <person name="Spatafora J.W."/>
            <person name="Tedersoo L."/>
            <person name="Vaario L.-M."/>
            <person name="Yamada A."/>
            <person name="Yan M."/>
            <person name="Wang P."/>
            <person name="Xu J."/>
            <person name="Bruns T."/>
            <person name="Baldrian P."/>
            <person name="Vilgalys R."/>
            <person name="Henrissat B."/>
            <person name="Grigoriev I.V."/>
            <person name="Hibbett D."/>
            <person name="Nagy L.G."/>
            <person name="Martin F.M."/>
        </authorList>
    </citation>
    <scope>NUCLEOTIDE SEQUENCE</scope>
    <source>
        <strain evidence="1">P2</strain>
    </source>
</reference>